<dbReference type="KEGG" id="goy:GLS_c10600"/>
<dbReference type="Proteomes" id="UP000031656">
    <property type="component" value="Chromosome"/>
</dbReference>
<protein>
    <submittedName>
        <fullName evidence="1">Uncharacterized protein</fullName>
    </submittedName>
</protein>
<proteinExistence type="predicted"/>
<evidence type="ECO:0000313" key="1">
    <source>
        <dbReference type="EMBL" id="AHK70968.1"/>
    </source>
</evidence>
<name>A0A067Z395_GLUOY</name>
<organism evidence="1 2">
    <name type="scientific">Gluconobacter oxydans DSM 3504</name>
    <dbReference type="NCBI Taxonomy" id="1288313"/>
    <lineage>
        <taxon>Bacteria</taxon>
        <taxon>Pseudomonadati</taxon>
        <taxon>Pseudomonadota</taxon>
        <taxon>Alphaproteobacteria</taxon>
        <taxon>Acetobacterales</taxon>
        <taxon>Acetobacteraceae</taxon>
        <taxon>Gluconobacter</taxon>
    </lineage>
</organism>
<dbReference type="Gene3D" id="3.90.550.10">
    <property type="entry name" value="Spore Coat Polysaccharide Biosynthesis Protein SpsA, Chain A"/>
    <property type="match status" value="1"/>
</dbReference>
<dbReference type="AlphaFoldDB" id="A0A067Z395"/>
<gene>
    <name evidence="1" type="ORF">GLS_c10600</name>
</gene>
<accession>A0A067Z395</accession>
<sequence>MSLQLSFSVGTLKVMVFFLLSSWNTVLDFDENNNNLVCREINNQSPSVTVEIKDTKAEIKIHNAEPISVSEDMSLKPGMGSTIFDIKYPSRSGPYISLMFHGLYMSATSTGTVAVDKTRNFSWETFRIISQADLNNLSHFLNNSWYIRSRKEIISHHEISGSGDFTIRIGNFFSTNTEDLIEALEKPNPKEVILFHDVWKTEFLDLFRPAVYYCSFGRPEGFECLKMSISSLREYGEYSGEIKIFTEKNHEYIKDFLPNGNFDRISIEKYTALDNVDYMSARFDTESISSLNEYQPILYMDTDIIVKNPIETVLRSIISDKIHQFQVFKEVDDVAHDIYWGNELFDDDPASEKPNFGFSTGIIGFKNYQEISAFFKTIREIIFRQSTIWGTRQIIRCFDQPVANYVLGKFASLGSELLSSTVINFDMEYNNSPEDKYKSYVDNINEVIVHFAGGVGAYDWKLEAMKRFLNHLEEGSSSNEA</sequence>
<evidence type="ECO:0000313" key="2">
    <source>
        <dbReference type="Proteomes" id="UP000031656"/>
    </source>
</evidence>
<reference evidence="1 2" key="1">
    <citation type="journal article" date="2015" name="Appl. Microbiol. Biotechnol.">
        <title>The consequence of an additional NADH dehydrogenase paralog on the growth of Gluconobacter oxydans DSM3504.</title>
        <authorList>
            <person name="Kostner D."/>
            <person name="Luchterhand B."/>
            <person name="Junker A."/>
            <person name="Volland S."/>
            <person name="Daniel R."/>
            <person name="Buchs J."/>
            <person name="Liebl W."/>
            <person name="Ehrenreich A."/>
        </authorList>
    </citation>
    <scope>NUCLEOTIDE SEQUENCE [LARGE SCALE GENOMIC DNA]</scope>
    <source>
        <strain evidence="1">DSM 3504</strain>
    </source>
</reference>
<dbReference type="HOGENOM" id="CLU_567134_0_0_5"/>
<dbReference type="InterPro" id="IPR029044">
    <property type="entry name" value="Nucleotide-diphossugar_trans"/>
</dbReference>
<dbReference type="EMBL" id="CP004373">
    <property type="protein sequence ID" value="AHK70968.1"/>
    <property type="molecule type" value="Genomic_DNA"/>
</dbReference>